<dbReference type="InterPro" id="IPR036366">
    <property type="entry name" value="PGBDSf"/>
</dbReference>
<accession>A0A3D8MA19</accession>
<dbReference type="CDD" id="cd06583">
    <property type="entry name" value="PGRP"/>
    <property type="match status" value="1"/>
</dbReference>
<dbReference type="Pfam" id="PF01471">
    <property type="entry name" value="PG_binding_1"/>
    <property type="match status" value="1"/>
</dbReference>
<dbReference type="Proteomes" id="UP000256561">
    <property type="component" value="Unassembled WGS sequence"/>
</dbReference>
<evidence type="ECO:0000256" key="1">
    <source>
        <dbReference type="ARBA" id="ARBA00001561"/>
    </source>
</evidence>
<evidence type="ECO:0000256" key="4">
    <source>
        <dbReference type="ARBA" id="ARBA00022801"/>
    </source>
</evidence>
<keyword evidence="9" id="KW-1185">Reference proteome</keyword>
<evidence type="ECO:0000256" key="2">
    <source>
        <dbReference type="ARBA" id="ARBA00007553"/>
    </source>
</evidence>
<keyword evidence="4" id="KW-0378">Hydrolase</keyword>
<dbReference type="GO" id="GO:0009253">
    <property type="term" value="P:peptidoglycan catabolic process"/>
    <property type="evidence" value="ECO:0007669"/>
    <property type="project" value="InterPro"/>
</dbReference>
<comment type="catalytic activity">
    <reaction evidence="1">
        <text>Hydrolyzes the link between N-acetylmuramoyl residues and L-amino acid residues in certain cell-wall glycopeptides.</text>
        <dbReference type="EC" id="3.5.1.28"/>
    </reaction>
</comment>
<name>A0A3D8MA19_9ALTE</name>
<sequence length="712" mass="77991">MVTLGFCRQNTGHRHKQPGVTLFSVYWQQGRKSQFRQLVYSTGALLMFGCATVKQLPSENHDKRIRSLVIHFTAIDYAQSVQALVGKDGLSSHYLLPESRDPSYPHSNLTPLQLVQEEDRAWHAGKSYWQGRTNLNDSSIGIELVNVPDCQPELLAAPQGPEYSSPSCVFPAYDGDQIGQLIELASDILARNPDIHPTAVVGHSDIAFNRKRDPGPRFPWYQLYQAGIGAWYDDGTLARYRQLFSEQRPSVYLFQKALRSYGYGVNESGVLDKQTKNALSAFQLHFLPAGVTGLPDSETAAILFALLDRYFPDQLAECVNDFEQQVELISTQQPPDKRGQLDQTLIGQTPDSTNQPYLRQTFKAYAGAGWISLAASQDSFADIRINGQKINIAQPLEAGRNYTYSLARRTRNGLNTLSLENLQPDNVSLDVRIPYPVLTGGHAETTIEDDKVDKLIQQRIAAGLPEAVLLVFKDGKIIKHTTYGTARKSASTSQTSIPPESPKSGHSRGLLAMFTQRMTGLTANEYCENLQYAPLGLDSHGAAAQVAAFDVSDDFNNSLCYGKNLPFSAPDLTLAEDKSATLHSDALELATLLQSLLNGGGYNDRRLIGTDTVQGLLSPGSKQGGSASGLQQANKLRHYFGPYASNSAYGVAGQPGLIALVEPELEMGIVFLTREPNTSDYTDEPASTQASAEPEFFAEVVSLIYESGLNAP</sequence>
<dbReference type="InterPro" id="IPR051206">
    <property type="entry name" value="NAMLAA_amidase_2"/>
</dbReference>
<evidence type="ECO:0000313" key="8">
    <source>
        <dbReference type="EMBL" id="RDV26635.1"/>
    </source>
</evidence>
<dbReference type="Gene3D" id="3.40.710.10">
    <property type="entry name" value="DD-peptidase/beta-lactamase superfamily"/>
    <property type="match status" value="1"/>
</dbReference>
<dbReference type="InterPro" id="IPR002477">
    <property type="entry name" value="Peptidoglycan-bd-like"/>
</dbReference>
<dbReference type="Pfam" id="PF01510">
    <property type="entry name" value="Amidase_2"/>
    <property type="match status" value="1"/>
</dbReference>
<dbReference type="EC" id="3.5.1.28" evidence="3"/>
<comment type="similarity">
    <text evidence="2">Belongs to the N-acetylmuramoyl-L-alanine amidase 2 family.</text>
</comment>
<dbReference type="SMART" id="SM00644">
    <property type="entry name" value="Ami_2"/>
    <property type="match status" value="1"/>
</dbReference>
<feature type="region of interest" description="Disordered" evidence="6">
    <location>
        <begin position="488"/>
        <end position="507"/>
    </location>
</feature>
<dbReference type="InterPro" id="IPR036365">
    <property type="entry name" value="PGBD-like_sf"/>
</dbReference>
<dbReference type="GO" id="GO:0009254">
    <property type="term" value="P:peptidoglycan turnover"/>
    <property type="evidence" value="ECO:0007669"/>
    <property type="project" value="TreeGrafter"/>
</dbReference>
<feature type="compositionally biased region" description="Polar residues" evidence="6">
    <location>
        <begin position="488"/>
        <end position="498"/>
    </location>
</feature>
<dbReference type="SUPFAM" id="SSF55846">
    <property type="entry name" value="N-acetylmuramoyl-L-alanine amidase-like"/>
    <property type="match status" value="1"/>
</dbReference>
<dbReference type="GO" id="GO:0008745">
    <property type="term" value="F:N-acetylmuramoyl-L-alanine amidase activity"/>
    <property type="evidence" value="ECO:0007669"/>
    <property type="project" value="UniProtKB-EC"/>
</dbReference>
<comment type="caution">
    <text evidence="8">The sequence shown here is derived from an EMBL/GenBank/DDBJ whole genome shotgun (WGS) entry which is preliminary data.</text>
</comment>
<evidence type="ECO:0000313" key="9">
    <source>
        <dbReference type="Proteomes" id="UP000256561"/>
    </source>
</evidence>
<dbReference type="Gene3D" id="3.40.80.10">
    <property type="entry name" value="Peptidoglycan recognition protein-like"/>
    <property type="match status" value="1"/>
</dbReference>
<dbReference type="OrthoDB" id="9794842at2"/>
<evidence type="ECO:0000256" key="6">
    <source>
        <dbReference type="SAM" id="MobiDB-lite"/>
    </source>
</evidence>
<dbReference type="InterPro" id="IPR012338">
    <property type="entry name" value="Beta-lactam/transpept-like"/>
</dbReference>
<dbReference type="GO" id="GO:0019867">
    <property type="term" value="C:outer membrane"/>
    <property type="evidence" value="ECO:0007669"/>
    <property type="project" value="TreeGrafter"/>
</dbReference>
<evidence type="ECO:0000259" key="7">
    <source>
        <dbReference type="SMART" id="SM00644"/>
    </source>
</evidence>
<feature type="region of interest" description="Disordered" evidence="6">
    <location>
        <begin position="332"/>
        <end position="352"/>
    </location>
</feature>
<organism evidence="8 9">
    <name type="scientific">Alteromonas aestuariivivens</name>
    <dbReference type="NCBI Taxonomy" id="1938339"/>
    <lineage>
        <taxon>Bacteria</taxon>
        <taxon>Pseudomonadati</taxon>
        <taxon>Pseudomonadota</taxon>
        <taxon>Gammaproteobacteria</taxon>
        <taxon>Alteromonadales</taxon>
        <taxon>Alteromonadaceae</taxon>
        <taxon>Alteromonas/Salinimonas group</taxon>
        <taxon>Alteromonas</taxon>
    </lineage>
</organism>
<feature type="compositionally biased region" description="Polar residues" evidence="6">
    <location>
        <begin position="341"/>
        <end position="352"/>
    </location>
</feature>
<dbReference type="PANTHER" id="PTHR30417">
    <property type="entry name" value="N-ACETYLMURAMOYL-L-ALANINE AMIDASE AMID"/>
    <property type="match status" value="1"/>
</dbReference>
<dbReference type="PANTHER" id="PTHR30417:SF1">
    <property type="entry name" value="N-ACETYLMURAMOYL-L-ALANINE AMIDASE AMID"/>
    <property type="match status" value="1"/>
</dbReference>
<protein>
    <recommendedName>
        <fullName evidence="3">N-acetylmuramoyl-L-alanine amidase</fullName>
        <ecNumber evidence="3">3.5.1.28</ecNumber>
    </recommendedName>
</protein>
<feature type="domain" description="N-acetylmuramoyl-L-alanine amidase" evidence="7">
    <location>
        <begin position="54"/>
        <end position="215"/>
    </location>
</feature>
<dbReference type="RefSeq" id="WP_115592588.1">
    <property type="nucleotide sequence ID" value="NZ_QRHA01000004.1"/>
</dbReference>
<dbReference type="FunFam" id="3.40.80.10:FF:000003">
    <property type="entry name" value="N-acetylmuramoyl-L-alanine amidase"/>
    <property type="match status" value="1"/>
</dbReference>
<gene>
    <name evidence="8" type="ORF">DXV75_06495</name>
</gene>
<dbReference type="InterPro" id="IPR002502">
    <property type="entry name" value="Amidase_domain"/>
</dbReference>
<keyword evidence="5" id="KW-0961">Cell wall biogenesis/degradation</keyword>
<dbReference type="InterPro" id="IPR036505">
    <property type="entry name" value="Amidase/PGRP_sf"/>
</dbReference>
<dbReference type="AlphaFoldDB" id="A0A3D8MA19"/>
<reference evidence="9" key="1">
    <citation type="submission" date="2018-08" db="EMBL/GenBank/DDBJ databases">
        <authorList>
            <person name="Zhang J."/>
            <person name="Du Z.-J."/>
        </authorList>
    </citation>
    <scope>NUCLEOTIDE SEQUENCE [LARGE SCALE GENOMIC DNA]</scope>
    <source>
        <strain evidence="9">KCTC 52655</strain>
    </source>
</reference>
<dbReference type="GO" id="GO:0071555">
    <property type="term" value="P:cell wall organization"/>
    <property type="evidence" value="ECO:0007669"/>
    <property type="project" value="UniProtKB-KW"/>
</dbReference>
<evidence type="ECO:0000256" key="3">
    <source>
        <dbReference type="ARBA" id="ARBA00011901"/>
    </source>
</evidence>
<dbReference type="SUPFAM" id="SSF47090">
    <property type="entry name" value="PGBD-like"/>
    <property type="match status" value="1"/>
</dbReference>
<dbReference type="Gene3D" id="1.10.101.10">
    <property type="entry name" value="PGBD-like superfamily/PGBD"/>
    <property type="match status" value="1"/>
</dbReference>
<proteinExistence type="inferred from homology"/>
<dbReference type="EMBL" id="QRHA01000004">
    <property type="protein sequence ID" value="RDV26635.1"/>
    <property type="molecule type" value="Genomic_DNA"/>
</dbReference>
<evidence type="ECO:0000256" key="5">
    <source>
        <dbReference type="ARBA" id="ARBA00023316"/>
    </source>
</evidence>
<dbReference type="SUPFAM" id="SSF56601">
    <property type="entry name" value="beta-lactamase/transpeptidase-like"/>
    <property type="match status" value="1"/>
</dbReference>